<name>A0ABN8RPL1_9CNID</name>
<evidence type="ECO:0000313" key="2">
    <source>
        <dbReference type="Proteomes" id="UP001159405"/>
    </source>
</evidence>
<dbReference type="InterPro" id="IPR027417">
    <property type="entry name" value="P-loop_NTPase"/>
</dbReference>
<comment type="caution">
    <text evidence="1">The sequence shown here is derived from an EMBL/GenBank/DDBJ whole genome shotgun (WGS) entry which is preliminary data.</text>
</comment>
<organism evidence="1 2">
    <name type="scientific">Porites lobata</name>
    <dbReference type="NCBI Taxonomy" id="104759"/>
    <lineage>
        <taxon>Eukaryota</taxon>
        <taxon>Metazoa</taxon>
        <taxon>Cnidaria</taxon>
        <taxon>Anthozoa</taxon>
        <taxon>Hexacorallia</taxon>
        <taxon>Scleractinia</taxon>
        <taxon>Fungiina</taxon>
        <taxon>Poritidae</taxon>
        <taxon>Porites</taxon>
    </lineage>
</organism>
<reference evidence="1 2" key="1">
    <citation type="submission" date="2022-05" db="EMBL/GenBank/DDBJ databases">
        <authorList>
            <consortium name="Genoscope - CEA"/>
            <person name="William W."/>
        </authorList>
    </citation>
    <scope>NUCLEOTIDE SEQUENCE [LARGE SCALE GENOMIC DNA]</scope>
</reference>
<protein>
    <recommendedName>
        <fullName evidence="3">AAA+ ATPase domain-containing protein</fullName>
    </recommendedName>
</protein>
<gene>
    <name evidence="1" type="ORF">PLOB_00023822</name>
</gene>
<feature type="non-terminal residue" evidence="1">
    <location>
        <position position="1"/>
    </location>
</feature>
<dbReference type="Proteomes" id="UP001159405">
    <property type="component" value="Unassembled WGS sequence"/>
</dbReference>
<dbReference type="EMBL" id="CALNXK010000281">
    <property type="protein sequence ID" value="CAH3180674.1"/>
    <property type="molecule type" value="Genomic_DNA"/>
</dbReference>
<proteinExistence type="predicted"/>
<sequence length="657" mass="75982">VNPVLNIFKVPRTDISINDCRFSTFSPVGKSITPIQFDLPAMQEFVDLSRSYFTVRLKLAMSDGAPIKTADDLFLVNNLPHSMIKQFGVRLNGTLINPHTDTYPYKAMIETILNYDREDGKTILRPQGWVNALDLPKAWVKTASGNMDIKDSSWSDNQKAGFKLLKAESSRYFNDSNSSLLELRLKIRPHVEPFWFPYVLKPGVQMQFEVHFHDPKFWTMVADDNTKKIRFTEDDVDMRFHLARLKLNDSIYNDLMLKTQNNAQKAVYPVVRSELRTFIWNSKNQLRFEEEDIFNGKVPQRVVLAIVDSKSFNGTKNYYPFSFLKAKIKYIRQLIKGEEYPYETLELTQDDRYDYDGYYRFLQASGALIKSQPNMLREEDWGEDRNCNLFMWNNVGSGNADTGMMNPNKKGNVRIEIEAHSAPGFISTVLVYGEFENLVTIDSMNDVDYQLYTPAGHMVVGPSGCGKTNLIENLLCYNLDLFKDKPHAIHYCYGAWQPAYDRMKQHGIRFHQGVPQEQHISSWFPKGGILILDDLMDECGNDKNILDIFTKYSHHKNVSVIYLLQDIFPIGKYSKTISRNVHYVWAFKNPRDQVGIRNLLLQAFPTNWSTVLDTFQKVTEQPHAYLLLDFHPTSPDTQRVLSNVLKDQGITNCWQFD</sequence>
<keyword evidence="2" id="KW-1185">Reference proteome</keyword>
<feature type="non-terminal residue" evidence="1">
    <location>
        <position position="657"/>
    </location>
</feature>
<evidence type="ECO:0000313" key="1">
    <source>
        <dbReference type="EMBL" id="CAH3180674.1"/>
    </source>
</evidence>
<accession>A0ABN8RPL1</accession>
<evidence type="ECO:0008006" key="3">
    <source>
        <dbReference type="Google" id="ProtNLM"/>
    </source>
</evidence>
<dbReference type="SUPFAM" id="SSF52540">
    <property type="entry name" value="P-loop containing nucleoside triphosphate hydrolases"/>
    <property type="match status" value="1"/>
</dbReference>